<keyword evidence="3" id="KW-0489">Methyltransferase</keyword>
<comment type="caution">
    <text evidence="3">The sequence shown here is derived from an EMBL/GenBank/DDBJ whole genome shotgun (WGS) entry which is preliminary data.</text>
</comment>
<reference evidence="3 4" key="1">
    <citation type="submission" date="2024-06" db="EMBL/GenBank/DDBJ databases">
        <title>Sorghum-associated microbial communities from plants grown in Nebraska, USA.</title>
        <authorList>
            <person name="Schachtman D."/>
        </authorList>
    </citation>
    <scope>NUCLEOTIDE SEQUENCE [LARGE SCALE GENOMIC DNA]</scope>
    <source>
        <strain evidence="3 4">2709</strain>
    </source>
</reference>
<keyword evidence="4" id="KW-1185">Reference proteome</keyword>
<keyword evidence="1" id="KW-0472">Membrane</keyword>
<dbReference type="InterPro" id="IPR013216">
    <property type="entry name" value="Methyltransf_11"/>
</dbReference>
<accession>A0ABV2QBA3</accession>
<dbReference type="EMBL" id="JBEPSH010000006">
    <property type="protein sequence ID" value="MET4578300.1"/>
    <property type="molecule type" value="Genomic_DNA"/>
</dbReference>
<evidence type="ECO:0000313" key="4">
    <source>
        <dbReference type="Proteomes" id="UP001549320"/>
    </source>
</evidence>
<keyword evidence="3" id="KW-0808">Transferase</keyword>
<dbReference type="Gene3D" id="3.40.50.150">
    <property type="entry name" value="Vaccinia Virus protein VP39"/>
    <property type="match status" value="1"/>
</dbReference>
<dbReference type="SUPFAM" id="SSF53335">
    <property type="entry name" value="S-adenosyl-L-methionine-dependent methyltransferases"/>
    <property type="match status" value="1"/>
</dbReference>
<keyword evidence="1" id="KW-0812">Transmembrane</keyword>
<feature type="domain" description="Methyltransferase type 11" evidence="2">
    <location>
        <begin position="42"/>
        <end position="127"/>
    </location>
</feature>
<dbReference type="Pfam" id="PF08241">
    <property type="entry name" value="Methyltransf_11"/>
    <property type="match status" value="1"/>
</dbReference>
<protein>
    <submittedName>
        <fullName evidence="3">SAM-dependent methyltransferase</fullName>
    </submittedName>
</protein>
<dbReference type="RefSeq" id="WP_354445411.1">
    <property type="nucleotide sequence ID" value="NZ_JBEPSH010000006.1"/>
</dbReference>
<dbReference type="Proteomes" id="UP001549320">
    <property type="component" value="Unassembled WGS sequence"/>
</dbReference>
<keyword evidence="1" id="KW-1133">Transmembrane helix</keyword>
<dbReference type="InterPro" id="IPR029063">
    <property type="entry name" value="SAM-dependent_MTases_sf"/>
</dbReference>
<evidence type="ECO:0000256" key="1">
    <source>
        <dbReference type="SAM" id="Phobius"/>
    </source>
</evidence>
<evidence type="ECO:0000313" key="3">
    <source>
        <dbReference type="EMBL" id="MET4578300.1"/>
    </source>
</evidence>
<organism evidence="3 4">
    <name type="scientific">Ottowia thiooxydans</name>
    <dbReference type="NCBI Taxonomy" id="219182"/>
    <lineage>
        <taxon>Bacteria</taxon>
        <taxon>Pseudomonadati</taxon>
        <taxon>Pseudomonadota</taxon>
        <taxon>Betaproteobacteria</taxon>
        <taxon>Burkholderiales</taxon>
        <taxon>Comamonadaceae</taxon>
        <taxon>Ottowia</taxon>
    </lineage>
</organism>
<sequence length="246" mass="27379">MYTSLIFISKLLRRTPLHPQWLLNDTNDVIAWIKGHAHGTVLDVGCANRWIEPHLPTGTRYIGIDYWETGKNLYKARPDLFADAASLPISSQCCDTVILLEVLEHTRKPLDALHEASRVLRPGGHLLLSIPFLYPIHDAPHDYQRLTKHGLERDLKDAGLDVVSIEEKNSSLEAATVLACLAMGGSVVQSLRQRNAAVVFIPLLLISIFLFNILGWLGSRIFSNWSALTTGYRLLACKASISANHP</sequence>
<dbReference type="GO" id="GO:0008168">
    <property type="term" value="F:methyltransferase activity"/>
    <property type="evidence" value="ECO:0007669"/>
    <property type="project" value="UniProtKB-KW"/>
</dbReference>
<evidence type="ECO:0000259" key="2">
    <source>
        <dbReference type="Pfam" id="PF08241"/>
    </source>
</evidence>
<proteinExistence type="predicted"/>
<gene>
    <name evidence="3" type="ORF">ABIE13_003416</name>
</gene>
<name>A0ABV2QBA3_9BURK</name>
<feature type="transmembrane region" description="Helical" evidence="1">
    <location>
        <begin position="196"/>
        <end position="217"/>
    </location>
</feature>
<dbReference type="GO" id="GO:0032259">
    <property type="term" value="P:methylation"/>
    <property type="evidence" value="ECO:0007669"/>
    <property type="project" value="UniProtKB-KW"/>
</dbReference>